<dbReference type="Proteomes" id="UP000184063">
    <property type="component" value="Unassembled WGS sequence"/>
</dbReference>
<accession>A0A1M3T4P5</accession>
<dbReference type="AlphaFoldDB" id="A0A1M3T4P5"/>
<sequence length="198" mass="22458">MAKCQSKQIRWSKRSEEMGCRLSFFLISPYTKTRRNLSARVSNLGNSFFPSITEAAGSWVPFLSRGGASSAMKVAWTHEPQMQLPSVPWLLRGPGCRFIGRSGYTTHHSFDLRQPVSTYMTPTTEPRAMTGYCGGGREAWSGKGYLFHPPWPKKPQLRSEQEREELISALRCFQLLVVYFVPTTRVDLPSPRPLRLVS</sequence>
<organism evidence="1 2">
    <name type="scientific">Aspergillus luchuensis (strain CBS 106.47)</name>
    <dbReference type="NCBI Taxonomy" id="1137211"/>
    <lineage>
        <taxon>Eukaryota</taxon>
        <taxon>Fungi</taxon>
        <taxon>Dikarya</taxon>
        <taxon>Ascomycota</taxon>
        <taxon>Pezizomycotina</taxon>
        <taxon>Eurotiomycetes</taxon>
        <taxon>Eurotiomycetidae</taxon>
        <taxon>Eurotiales</taxon>
        <taxon>Aspergillaceae</taxon>
        <taxon>Aspergillus</taxon>
        <taxon>Aspergillus subgen. Circumdati</taxon>
    </lineage>
</organism>
<dbReference type="VEuPathDB" id="FungiDB:ASPFODRAFT_380790"/>
<name>A0A1M3T4P5_ASPLC</name>
<reference evidence="2" key="1">
    <citation type="journal article" date="2017" name="Genome Biol.">
        <title>Comparative genomics reveals high biological diversity and specific adaptations in the industrially and medically important fungal genus Aspergillus.</title>
        <authorList>
            <person name="de Vries R.P."/>
            <person name="Riley R."/>
            <person name="Wiebenga A."/>
            <person name="Aguilar-Osorio G."/>
            <person name="Amillis S."/>
            <person name="Uchima C.A."/>
            <person name="Anderluh G."/>
            <person name="Asadollahi M."/>
            <person name="Askin M."/>
            <person name="Barry K."/>
            <person name="Battaglia E."/>
            <person name="Bayram O."/>
            <person name="Benocci T."/>
            <person name="Braus-Stromeyer S.A."/>
            <person name="Caldana C."/>
            <person name="Canovas D."/>
            <person name="Cerqueira G.C."/>
            <person name="Chen F."/>
            <person name="Chen W."/>
            <person name="Choi C."/>
            <person name="Clum A."/>
            <person name="Dos Santos R.A."/>
            <person name="Damasio A.R."/>
            <person name="Diallinas G."/>
            <person name="Emri T."/>
            <person name="Fekete E."/>
            <person name="Flipphi M."/>
            <person name="Freyberg S."/>
            <person name="Gallo A."/>
            <person name="Gournas C."/>
            <person name="Habgood R."/>
            <person name="Hainaut M."/>
            <person name="Harispe M.L."/>
            <person name="Henrissat B."/>
            <person name="Hilden K.S."/>
            <person name="Hope R."/>
            <person name="Hossain A."/>
            <person name="Karabika E."/>
            <person name="Karaffa L."/>
            <person name="Karanyi Z."/>
            <person name="Krasevec N."/>
            <person name="Kuo A."/>
            <person name="Kusch H."/>
            <person name="LaButti K."/>
            <person name="Lagendijk E.L."/>
            <person name="Lapidus A."/>
            <person name="Levasseur A."/>
            <person name="Lindquist E."/>
            <person name="Lipzen A."/>
            <person name="Logrieco A.F."/>
            <person name="MacCabe A."/>
            <person name="Maekelae M.R."/>
            <person name="Malavazi I."/>
            <person name="Melin P."/>
            <person name="Meyer V."/>
            <person name="Mielnichuk N."/>
            <person name="Miskei M."/>
            <person name="Molnar A.P."/>
            <person name="Mule G."/>
            <person name="Ngan C.Y."/>
            <person name="Orejas M."/>
            <person name="Orosz E."/>
            <person name="Ouedraogo J.P."/>
            <person name="Overkamp K.M."/>
            <person name="Park H.-S."/>
            <person name="Perrone G."/>
            <person name="Piumi F."/>
            <person name="Punt P.J."/>
            <person name="Ram A.F."/>
            <person name="Ramon A."/>
            <person name="Rauscher S."/>
            <person name="Record E."/>
            <person name="Riano-Pachon D.M."/>
            <person name="Robert V."/>
            <person name="Roehrig J."/>
            <person name="Ruller R."/>
            <person name="Salamov A."/>
            <person name="Salih N.S."/>
            <person name="Samson R.A."/>
            <person name="Sandor E."/>
            <person name="Sanguinetti M."/>
            <person name="Schuetze T."/>
            <person name="Sepcic K."/>
            <person name="Shelest E."/>
            <person name="Sherlock G."/>
            <person name="Sophianopoulou V."/>
            <person name="Squina F.M."/>
            <person name="Sun H."/>
            <person name="Susca A."/>
            <person name="Todd R.B."/>
            <person name="Tsang A."/>
            <person name="Unkles S.E."/>
            <person name="van de Wiele N."/>
            <person name="van Rossen-Uffink D."/>
            <person name="Oliveira J.V."/>
            <person name="Vesth T.C."/>
            <person name="Visser J."/>
            <person name="Yu J.-H."/>
            <person name="Zhou M."/>
            <person name="Andersen M.R."/>
            <person name="Archer D.B."/>
            <person name="Baker S.E."/>
            <person name="Benoit I."/>
            <person name="Brakhage A.A."/>
            <person name="Braus G.H."/>
            <person name="Fischer R."/>
            <person name="Frisvad J.C."/>
            <person name="Goldman G.H."/>
            <person name="Houbraken J."/>
            <person name="Oakley B."/>
            <person name="Pocsi I."/>
            <person name="Scazzocchio C."/>
            <person name="Seiboth B."/>
            <person name="vanKuyk P.A."/>
            <person name="Wortman J."/>
            <person name="Dyer P.S."/>
            <person name="Grigoriev I.V."/>
        </authorList>
    </citation>
    <scope>NUCLEOTIDE SEQUENCE [LARGE SCALE GENOMIC DNA]</scope>
    <source>
        <strain evidence="2">CBS 106.47</strain>
    </source>
</reference>
<protein>
    <submittedName>
        <fullName evidence="1">Uncharacterized protein</fullName>
    </submittedName>
</protein>
<proteinExistence type="predicted"/>
<gene>
    <name evidence="1" type="ORF">ASPFODRAFT_380790</name>
</gene>
<dbReference type="EMBL" id="KV878250">
    <property type="protein sequence ID" value="OJZ81705.1"/>
    <property type="molecule type" value="Genomic_DNA"/>
</dbReference>
<evidence type="ECO:0000313" key="1">
    <source>
        <dbReference type="EMBL" id="OJZ81705.1"/>
    </source>
</evidence>
<evidence type="ECO:0000313" key="2">
    <source>
        <dbReference type="Proteomes" id="UP000184063"/>
    </source>
</evidence>